<organism evidence="1">
    <name type="scientific">Anguilla anguilla</name>
    <name type="common">European freshwater eel</name>
    <name type="synonym">Muraena anguilla</name>
    <dbReference type="NCBI Taxonomy" id="7936"/>
    <lineage>
        <taxon>Eukaryota</taxon>
        <taxon>Metazoa</taxon>
        <taxon>Chordata</taxon>
        <taxon>Craniata</taxon>
        <taxon>Vertebrata</taxon>
        <taxon>Euteleostomi</taxon>
        <taxon>Actinopterygii</taxon>
        <taxon>Neopterygii</taxon>
        <taxon>Teleostei</taxon>
        <taxon>Anguilliformes</taxon>
        <taxon>Anguillidae</taxon>
        <taxon>Anguilla</taxon>
    </lineage>
</organism>
<dbReference type="EMBL" id="GBXM01042719">
    <property type="protein sequence ID" value="JAH65858.1"/>
    <property type="molecule type" value="Transcribed_RNA"/>
</dbReference>
<reference evidence="1" key="2">
    <citation type="journal article" date="2015" name="Fish Shellfish Immunol.">
        <title>Early steps in the European eel (Anguilla anguilla)-Vibrio vulnificus interaction in the gills: Role of the RtxA13 toxin.</title>
        <authorList>
            <person name="Callol A."/>
            <person name="Pajuelo D."/>
            <person name="Ebbesson L."/>
            <person name="Teles M."/>
            <person name="MacKenzie S."/>
            <person name="Amaro C."/>
        </authorList>
    </citation>
    <scope>NUCLEOTIDE SEQUENCE</scope>
</reference>
<name>A0A0E9ULN3_ANGAN</name>
<dbReference type="AlphaFoldDB" id="A0A0E9ULN3"/>
<evidence type="ECO:0000313" key="1">
    <source>
        <dbReference type="EMBL" id="JAH65858.1"/>
    </source>
</evidence>
<proteinExistence type="predicted"/>
<accession>A0A0E9ULN3</accession>
<reference evidence="1" key="1">
    <citation type="submission" date="2014-11" db="EMBL/GenBank/DDBJ databases">
        <authorList>
            <person name="Amaro Gonzalez C."/>
        </authorList>
    </citation>
    <scope>NUCLEOTIDE SEQUENCE</scope>
</reference>
<protein>
    <submittedName>
        <fullName evidence="1">Uncharacterized protein</fullName>
    </submittedName>
</protein>
<sequence>MSYRNNTKQCQQNISAGLIMRFIQTHKLPET</sequence>